<evidence type="ECO:0000256" key="4">
    <source>
        <dbReference type="ARBA" id="ARBA00022475"/>
    </source>
</evidence>
<organism evidence="12 13">
    <name type="scientific">Acinetobacter tandoii</name>
    <dbReference type="NCBI Taxonomy" id="202954"/>
    <lineage>
        <taxon>Bacteria</taxon>
        <taxon>Pseudomonadati</taxon>
        <taxon>Pseudomonadota</taxon>
        <taxon>Gammaproteobacteria</taxon>
        <taxon>Moraxellales</taxon>
        <taxon>Moraxellaceae</taxon>
        <taxon>Acinetobacter</taxon>
    </lineage>
</organism>
<dbReference type="GO" id="GO:0031992">
    <property type="term" value="F:energy transducer activity"/>
    <property type="evidence" value="ECO:0007669"/>
    <property type="project" value="TreeGrafter"/>
</dbReference>
<keyword evidence="5" id="KW-0997">Cell inner membrane</keyword>
<evidence type="ECO:0000313" key="13">
    <source>
        <dbReference type="Proteomes" id="UP000325788"/>
    </source>
</evidence>
<evidence type="ECO:0000256" key="9">
    <source>
        <dbReference type="ARBA" id="ARBA00023136"/>
    </source>
</evidence>
<keyword evidence="8" id="KW-1133">Transmembrane helix</keyword>
<dbReference type="NCBIfam" id="TIGR01352">
    <property type="entry name" value="tonB_Cterm"/>
    <property type="match status" value="1"/>
</dbReference>
<keyword evidence="4" id="KW-1003">Cell membrane</keyword>
<evidence type="ECO:0000256" key="10">
    <source>
        <dbReference type="SAM" id="SignalP"/>
    </source>
</evidence>
<keyword evidence="10" id="KW-0732">Signal</keyword>
<comment type="similarity">
    <text evidence="2">Belongs to the TonB family.</text>
</comment>
<keyword evidence="9" id="KW-0472">Membrane</keyword>
<dbReference type="Proteomes" id="UP000325788">
    <property type="component" value="Unassembled WGS sequence"/>
</dbReference>
<evidence type="ECO:0000256" key="5">
    <source>
        <dbReference type="ARBA" id="ARBA00022519"/>
    </source>
</evidence>
<dbReference type="Pfam" id="PF03544">
    <property type="entry name" value="TonB_C"/>
    <property type="match status" value="2"/>
</dbReference>
<evidence type="ECO:0000256" key="7">
    <source>
        <dbReference type="ARBA" id="ARBA00022927"/>
    </source>
</evidence>
<dbReference type="GO" id="GO:0055085">
    <property type="term" value="P:transmembrane transport"/>
    <property type="evidence" value="ECO:0007669"/>
    <property type="project" value="InterPro"/>
</dbReference>
<dbReference type="SUPFAM" id="SSF74653">
    <property type="entry name" value="TolA/TonB C-terminal domain"/>
    <property type="match status" value="2"/>
</dbReference>
<evidence type="ECO:0000256" key="6">
    <source>
        <dbReference type="ARBA" id="ARBA00022692"/>
    </source>
</evidence>
<dbReference type="GO" id="GO:0098797">
    <property type="term" value="C:plasma membrane protein complex"/>
    <property type="evidence" value="ECO:0007669"/>
    <property type="project" value="TreeGrafter"/>
</dbReference>
<evidence type="ECO:0000259" key="11">
    <source>
        <dbReference type="PROSITE" id="PS52015"/>
    </source>
</evidence>
<dbReference type="PANTHER" id="PTHR33446">
    <property type="entry name" value="PROTEIN TONB-RELATED"/>
    <property type="match status" value="1"/>
</dbReference>
<sequence>MNILFKTLISLFFCLSFTANAQDVQTIKEQPKGVKWQRAPIIKFKNRELLGYDRIVRVEFKTNANGIIKSAEVIESSGLESIDTKVLNAVKRSKFQPYQENGIYYPIRAVQPFLLEVSREPKYKHYPKFFFVKQKLEGQTLYVGIYAEADDNGNLTKSEIKVSSGLPELDNYALNEYRKQANFYPLIVNGKPYPIRITSSFRFSEDSNTID</sequence>
<evidence type="ECO:0000256" key="1">
    <source>
        <dbReference type="ARBA" id="ARBA00004383"/>
    </source>
</evidence>
<dbReference type="InterPro" id="IPR051045">
    <property type="entry name" value="TonB-dependent_transducer"/>
</dbReference>
<keyword evidence="3" id="KW-0813">Transport</keyword>
<feature type="chain" id="PRO_5024364491" evidence="10">
    <location>
        <begin position="22"/>
        <end position="211"/>
    </location>
</feature>
<accession>A0A5N4WW50</accession>
<keyword evidence="6" id="KW-0812">Transmembrane</keyword>
<proteinExistence type="inferred from homology"/>
<comment type="subcellular location">
    <subcellularLocation>
        <location evidence="1">Cell inner membrane</location>
        <topology evidence="1">Single-pass membrane protein</topology>
        <orientation evidence="1">Periplasmic side</orientation>
    </subcellularLocation>
</comment>
<protein>
    <submittedName>
        <fullName evidence="12">TonB family protein</fullName>
    </submittedName>
</protein>
<evidence type="ECO:0000256" key="8">
    <source>
        <dbReference type="ARBA" id="ARBA00022989"/>
    </source>
</evidence>
<dbReference type="PROSITE" id="PS52015">
    <property type="entry name" value="TONB_CTD"/>
    <property type="match status" value="1"/>
</dbReference>
<name>A0A5N4WW50_9GAMM</name>
<dbReference type="AlphaFoldDB" id="A0A5N4WW50"/>
<reference evidence="12 13" key="1">
    <citation type="submission" date="2019-09" db="EMBL/GenBank/DDBJ databases">
        <title>Draft genome sequence of Acinetobacter tandoii W4-4-4 isolated from environmental water sample.</title>
        <authorList>
            <person name="Wee S.K."/>
            <person name="Yan B."/>
            <person name="Mustaffa S.B."/>
            <person name="Yap E.P.H."/>
        </authorList>
    </citation>
    <scope>NUCLEOTIDE SEQUENCE [LARGE SCALE GENOMIC DNA]</scope>
    <source>
        <strain evidence="12 13">W4-4-4</strain>
    </source>
</reference>
<dbReference type="RefSeq" id="WP_151503885.1">
    <property type="nucleotide sequence ID" value="NZ_VXLD01000001.1"/>
</dbReference>
<dbReference type="PANTHER" id="PTHR33446:SF2">
    <property type="entry name" value="PROTEIN TONB"/>
    <property type="match status" value="1"/>
</dbReference>
<keyword evidence="7" id="KW-0653">Protein transport</keyword>
<evidence type="ECO:0000256" key="3">
    <source>
        <dbReference type="ARBA" id="ARBA00022448"/>
    </source>
</evidence>
<feature type="signal peptide" evidence="10">
    <location>
        <begin position="1"/>
        <end position="21"/>
    </location>
</feature>
<dbReference type="GO" id="GO:0015031">
    <property type="term" value="P:protein transport"/>
    <property type="evidence" value="ECO:0007669"/>
    <property type="project" value="UniProtKB-KW"/>
</dbReference>
<feature type="domain" description="TonB C-terminal" evidence="11">
    <location>
        <begin position="28"/>
        <end position="124"/>
    </location>
</feature>
<dbReference type="Gene3D" id="3.30.1150.10">
    <property type="match status" value="1"/>
</dbReference>
<dbReference type="InterPro" id="IPR006260">
    <property type="entry name" value="TonB/TolA_C"/>
</dbReference>
<gene>
    <name evidence="12" type="ORF">F4W09_02290</name>
</gene>
<comment type="caution">
    <text evidence="12">The sequence shown here is derived from an EMBL/GenBank/DDBJ whole genome shotgun (WGS) entry which is preliminary data.</text>
</comment>
<dbReference type="InterPro" id="IPR037682">
    <property type="entry name" value="TonB_C"/>
</dbReference>
<evidence type="ECO:0000313" key="12">
    <source>
        <dbReference type="EMBL" id="KAB1859973.1"/>
    </source>
</evidence>
<evidence type="ECO:0000256" key="2">
    <source>
        <dbReference type="ARBA" id="ARBA00006555"/>
    </source>
</evidence>
<dbReference type="EMBL" id="VXLD01000001">
    <property type="protein sequence ID" value="KAB1859973.1"/>
    <property type="molecule type" value="Genomic_DNA"/>
</dbReference>